<comment type="caution">
    <text evidence="1">The sequence shown here is derived from an EMBL/GenBank/DDBJ whole genome shotgun (WGS) entry which is preliminary data.</text>
</comment>
<sequence>MQKRANAIKVPADIGRIPYKIATGEGFSRFTADQWKTFILIYATSITWDLLQESDKLILANFVRACNILVCRSITTNGLEEAHKNLLEVAKLIEENYGAEKITPTFMLTYLPLCVRLWTIIRVLVFQLRTHERSISRVGKITVSYEFG</sequence>
<keyword evidence="2" id="KW-1185">Reference proteome</keyword>
<dbReference type="OrthoDB" id="2431110at2759"/>
<evidence type="ECO:0000313" key="2">
    <source>
        <dbReference type="Proteomes" id="UP000022910"/>
    </source>
</evidence>
<dbReference type="PANTHER" id="PTHR46579">
    <property type="entry name" value="F5/8 TYPE C DOMAIN-CONTAINING PROTEIN-RELATED"/>
    <property type="match status" value="1"/>
</dbReference>
<dbReference type="Proteomes" id="UP000022910">
    <property type="component" value="Unassembled WGS sequence"/>
</dbReference>
<dbReference type="PANTHER" id="PTHR46579:SF2">
    <property type="entry name" value="C2H2-TYPE DOMAIN-CONTAINING PROTEIN"/>
    <property type="match status" value="1"/>
</dbReference>
<protein>
    <submittedName>
        <fullName evidence="1">Uncharacterized protein</fullName>
    </submittedName>
</protein>
<dbReference type="HOGENOM" id="CLU_1759805_0_0_1"/>
<organism evidence="1 2">
    <name type="scientific">Rhizophagus irregularis (strain DAOM 197198w)</name>
    <name type="common">Glomus intraradices</name>
    <dbReference type="NCBI Taxonomy" id="1432141"/>
    <lineage>
        <taxon>Eukaryota</taxon>
        <taxon>Fungi</taxon>
        <taxon>Fungi incertae sedis</taxon>
        <taxon>Mucoromycota</taxon>
        <taxon>Glomeromycotina</taxon>
        <taxon>Glomeromycetes</taxon>
        <taxon>Glomerales</taxon>
        <taxon>Glomeraceae</taxon>
        <taxon>Rhizophagus</taxon>
    </lineage>
</organism>
<dbReference type="EMBL" id="JEMT01020208">
    <property type="protein sequence ID" value="EXX65901.1"/>
    <property type="molecule type" value="Genomic_DNA"/>
</dbReference>
<reference evidence="1 2" key="1">
    <citation type="submission" date="2014-02" db="EMBL/GenBank/DDBJ databases">
        <title>Single nucleus genome sequencing reveals high similarity among nuclei of an endomycorrhizal fungus.</title>
        <authorList>
            <person name="Lin K."/>
            <person name="Geurts R."/>
            <person name="Zhang Z."/>
            <person name="Limpens E."/>
            <person name="Saunders D.G."/>
            <person name="Mu D."/>
            <person name="Pang E."/>
            <person name="Cao H."/>
            <person name="Cha H."/>
            <person name="Lin T."/>
            <person name="Zhou Q."/>
            <person name="Shang Y."/>
            <person name="Li Y."/>
            <person name="Ivanov S."/>
            <person name="Sharma T."/>
            <person name="Velzen R.V."/>
            <person name="Ruijter N.D."/>
            <person name="Aanen D.K."/>
            <person name="Win J."/>
            <person name="Kamoun S."/>
            <person name="Bisseling T."/>
            <person name="Huang S."/>
        </authorList>
    </citation>
    <scope>NUCLEOTIDE SEQUENCE [LARGE SCALE GENOMIC DNA]</scope>
    <source>
        <strain evidence="2">DAOM197198w</strain>
    </source>
</reference>
<evidence type="ECO:0000313" key="1">
    <source>
        <dbReference type="EMBL" id="EXX65901.1"/>
    </source>
</evidence>
<accession>A0A015L0P6</accession>
<gene>
    <name evidence="1" type="ORF">RirG_128870</name>
</gene>
<dbReference type="AlphaFoldDB" id="A0A015L0P6"/>
<name>A0A015L0P6_RHIIW</name>
<proteinExistence type="predicted"/>